<protein>
    <recommendedName>
        <fullName evidence="1">Protein kinase domain-containing protein</fullName>
    </recommendedName>
</protein>
<accession>A0AB74JX84</accession>
<dbReference type="Proteomes" id="UP000310374">
    <property type="component" value="Unassembled WGS sequence"/>
</dbReference>
<sequence length="784" mass="87617">MAAPVPPAMRFGFMHLTAVAQQRVKRAFRNWRFVRPPWQPEDQRSITAGDWVAVPPSDDVLATGGEGVVHLWCKIDPQTSVIIDRVIVKQVVPGAARFLMPRNWRNGNVGGEPMECYQMNLVQAQMSQRDRQHIVDCLGWGGIDSRLWRYKLYMKYCVYGDLTMIMRQQKNQRHTGRSRKFKRAWPEPFIWYMFRSLARACLAMEKTYNGTVICKRATVADFGSAREILPNVKDRSDMGADPCCPEYAPPELAWDPVNDTWEVPAAMHVSGKTNIYQIGMLMACAMRLEPSLPENNWRLASPSYSVPLGEQLHHNAKLTGQGIQELPKRKLNYYNGVHPKYGEDLIHLCTQADMAARFLNLPAAVQRALKIAFHNWVLVPAAFNPGNHRALTNTHPWIPIPPANDVLATGGEGIVHVWCQVDPATQLITDRVVVKQVIPGQARYNTTRTWVGNNVGTEPLECRQANLAWALRPQHILSCLGYGDVDNINFRYKLYFEYCDHGNMKTMIQVQKNGRRKPGKKTKPNLKWPEPFLWYLFRSLADACLAMEGVYPAPGGVLTRGMLHGDLHPGNIVFTEPAATATSFGLYPVPKVSDFGSSRKLTNGVQGRAANSGILNDPMFLAFAPPELSTLAGVGWEVTNMRVSKKSNIYQIGLVMAAAIRRMAVVPENNWRNPPAGYNVAPADQLHHDPGPGIGVQQIPAHKMNPGPKKYSNALINLVMTCLSPAPAQRPTAAALLAEIDREGVNNGRYKNTNTLAVGAAIPAAMKEYRIQKTRPRYAVGRRF</sequence>
<gene>
    <name evidence="2" type="ORF">D6D12_03748</name>
</gene>
<dbReference type="SUPFAM" id="SSF56112">
    <property type="entry name" value="Protein kinase-like (PK-like)"/>
    <property type="match status" value="2"/>
</dbReference>
<dbReference type="EMBL" id="QZAT01000034">
    <property type="protein sequence ID" value="THX30124.1"/>
    <property type="molecule type" value="Genomic_DNA"/>
</dbReference>
<dbReference type="PANTHER" id="PTHR44305">
    <property type="entry name" value="SI:DKEY-192D15.2-RELATED"/>
    <property type="match status" value="1"/>
</dbReference>
<dbReference type="InterPro" id="IPR000719">
    <property type="entry name" value="Prot_kinase_dom"/>
</dbReference>
<feature type="domain" description="Protein kinase" evidence="1">
    <location>
        <begin position="401"/>
        <end position="745"/>
    </location>
</feature>
<reference evidence="2 3" key="1">
    <citation type="submission" date="2018-10" db="EMBL/GenBank/DDBJ databases">
        <title>Fifty Aureobasidium pullulans genomes reveal a recombining polyextremotolerant generalist.</title>
        <authorList>
            <person name="Gostincar C."/>
            <person name="Turk M."/>
            <person name="Zajc J."/>
            <person name="Gunde-Cimerman N."/>
        </authorList>
    </citation>
    <scope>NUCLEOTIDE SEQUENCE [LARGE SCALE GENOMIC DNA]</scope>
    <source>
        <strain evidence="2 3">EXF-10081</strain>
    </source>
</reference>
<dbReference type="GO" id="GO:0005524">
    <property type="term" value="F:ATP binding"/>
    <property type="evidence" value="ECO:0007669"/>
    <property type="project" value="InterPro"/>
</dbReference>
<dbReference type="AlphaFoldDB" id="A0AB74JX84"/>
<dbReference type="InterPro" id="IPR011009">
    <property type="entry name" value="Kinase-like_dom_sf"/>
</dbReference>
<dbReference type="InterPro" id="IPR053083">
    <property type="entry name" value="TF_kinase-domain_protein"/>
</dbReference>
<evidence type="ECO:0000313" key="3">
    <source>
        <dbReference type="Proteomes" id="UP000310374"/>
    </source>
</evidence>
<evidence type="ECO:0000313" key="2">
    <source>
        <dbReference type="EMBL" id="THX30124.1"/>
    </source>
</evidence>
<comment type="caution">
    <text evidence="2">The sequence shown here is derived from an EMBL/GenBank/DDBJ whole genome shotgun (WGS) entry which is preliminary data.</text>
</comment>
<organism evidence="2 3">
    <name type="scientific">Aureobasidium pullulans</name>
    <name type="common">Black yeast</name>
    <name type="synonym">Pullularia pullulans</name>
    <dbReference type="NCBI Taxonomy" id="5580"/>
    <lineage>
        <taxon>Eukaryota</taxon>
        <taxon>Fungi</taxon>
        <taxon>Dikarya</taxon>
        <taxon>Ascomycota</taxon>
        <taxon>Pezizomycotina</taxon>
        <taxon>Dothideomycetes</taxon>
        <taxon>Dothideomycetidae</taxon>
        <taxon>Dothideales</taxon>
        <taxon>Saccotheciaceae</taxon>
        <taxon>Aureobasidium</taxon>
    </lineage>
</organism>
<dbReference type="GO" id="GO:0004672">
    <property type="term" value="F:protein kinase activity"/>
    <property type="evidence" value="ECO:0007669"/>
    <property type="project" value="InterPro"/>
</dbReference>
<name>A0AB74JX84_AURPU</name>
<proteinExistence type="predicted"/>
<dbReference type="Gene3D" id="1.10.510.10">
    <property type="entry name" value="Transferase(Phosphotransferase) domain 1"/>
    <property type="match status" value="2"/>
</dbReference>
<dbReference type="SMART" id="SM00220">
    <property type="entry name" value="S_TKc"/>
    <property type="match status" value="1"/>
</dbReference>
<dbReference type="PROSITE" id="PS50011">
    <property type="entry name" value="PROTEIN_KINASE_DOM"/>
    <property type="match status" value="1"/>
</dbReference>
<evidence type="ECO:0000259" key="1">
    <source>
        <dbReference type="PROSITE" id="PS50011"/>
    </source>
</evidence>